<dbReference type="AlphaFoldDB" id="F6HX98"/>
<dbReference type="GO" id="GO:0004674">
    <property type="term" value="F:protein serine/threonine kinase activity"/>
    <property type="evidence" value="ECO:0007669"/>
    <property type="project" value="UniProtKB-KW"/>
</dbReference>
<dbReference type="eggNOG" id="KOG1429">
    <property type="taxonomic scope" value="Eukaryota"/>
</dbReference>
<evidence type="ECO:0000256" key="2">
    <source>
        <dbReference type="ARBA" id="ARBA00022527"/>
    </source>
</evidence>
<dbReference type="Gene3D" id="1.10.510.10">
    <property type="entry name" value="Transferase(Phosphotransferase) domain 1"/>
    <property type="match status" value="1"/>
</dbReference>
<keyword evidence="6 9" id="KW-0067">ATP-binding</keyword>
<dbReference type="Gene3D" id="3.90.25.10">
    <property type="entry name" value="UDP-galactose 4-epimerase, domain 1"/>
    <property type="match status" value="1"/>
</dbReference>
<dbReference type="PROSITE" id="PS00108">
    <property type="entry name" value="PROTEIN_KINASE_ST"/>
    <property type="match status" value="1"/>
</dbReference>
<evidence type="ECO:0000256" key="10">
    <source>
        <dbReference type="RuleBase" id="RU000304"/>
    </source>
</evidence>
<evidence type="ECO:0000313" key="12">
    <source>
        <dbReference type="EMBL" id="CCB59568.1"/>
    </source>
</evidence>
<dbReference type="PANTHER" id="PTHR47989:SF27">
    <property type="entry name" value="PROTEIN KINASE DOMAIN-CONTAINING PROTEIN"/>
    <property type="match status" value="1"/>
</dbReference>
<evidence type="ECO:0000256" key="8">
    <source>
        <dbReference type="ARBA" id="ARBA00048679"/>
    </source>
</evidence>
<dbReference type="eggNOG" id="KOG1187">
    <property type="taxonomic scope" value="Eukaryota"/>
</dbReference>
<dbReference type="SUPFAM" id="SSF56112">
    <property type="entry name" value="Protein kinase-like (PK-like)"/>
    <property type="match status" value="1"/>
</dbReference>
<dbReference type="InParanoid" id="F6HX98"/>
<dbReference type="InterPro" id="IPR000719">
    <property type="entry name" value="Prot_kinase_dom"/>
</dbReference>
<evidence type="ECO:0000313" key="13">
    <source>
        <dbReference type="Proteomes" id="UP000009183"/>
    </source>
</evidence>
<dbReference type="PROSITE" id="PS50011">
    <property type="entry name" value="PROTEIN_KINASE_DOM"/>
    <property type="match status" value="1"/>
</dbReference>
<dbReference type="GO" id="GO:0005524">
    <property type="term" value="F:ATP binding"/>
    <property type="evidence" value="ECO:0007669"/>
    <property type="project" value="UniProtKB-UniRule"/>
</dbReference>
<organism evidence="12 13">
    <name type="scientific">Vitis vinifera</name>
    <name type="common">Grape</name>
    <dbReference type="NCBI Taxonomy" id="29760"/>
    <lineage>
        <taxon>Eukaryota</taxon>
        <taxon>Viridiplantae</taxon>
        <taxon>Streptophyta</taxon>
        <taxon>Embryophyta</taxon>
        <taxon>Tracheophyta</taxon>
        <taxon>Spermatophyta</taxon>
        <taxon>Magnoliopsida</taxon>
        <taxon>eudicotyledons</taxon>
        <taxon>Gunneridae</taxon>
        <taxon>Pentapetalae</taxon>
        <taxon>rosids</taxon>
        <taxon>Vitales</taxon>
        <taxon>Vitaceae</taxon>
        <taxon>Viteae</taxon>
        <taxon>Vitis</taxon>
    </lineage>
</organism>
<dbReference type="SMART" id="SM00220">
    <property type="entry name" value="S_TKc"/>
    <property type="match status" value="1"/>
</dbReference>
<proteinExistence type="inferred from homology"/>
<keyword evidence="4 9" id="KW-0547">Nucleotide-binding</keyword>
<name>F6HX98_VITVI</name>
<gene>
    <name evidence="12" type="ordered locus">VIT_09s0002g06160</name>
</gene>
<dbReference type="PANTHER" id="PTHR47989">
    <property type="entry name" value="OS01G0750732 PROTEIN"/>
    <property type="match status" value="1"/>
</dbReference>
<evidence type="ECO:0000256" key="1">
    <source>
        <dbReference type="ARBA" id="ARBA00012513"/>
    </source>
</evidence>
<evidence type="ECO:0000256" key="3">
    <source>
        <dbReference type="ARBA" id="ARBA00022679"/>
    </source>
</evidence>
<accession>F6HX98</accession>
<dbReference type="GO" id="GO:0007165">
    <property type="term" value="P:signal transduction"/>
    <property type="evidence" value="ECO:0000318"/>
    <property type="project" value="GO_Central"/>
</dbReference>
<dbReference type="InterPro" id="IPR011009">
    <property type="entry name" value="Kinase-like_dom_sf"/>
</dbReference>
<evidence type="ECO:0000256" key="5">
    <source>
        <dbReference type="ARBA" id="ARBA00022777"/>
    </source>
</evidence>
<dbReference type="PROSITE" id="PS00107">
    <property type="entry name" value="PROTEIN_KINASE_ATP"/>
    <property type="match status" value="1"/>
</dbReference>
<dbReference type="FunFam" id="3.30.200.20:FF:000342">
    <property type="entry name" value="Protein kinase superfamily protein"/>
    <property type="match status" value="1"/>
</dbReference>
<dbReference type="InterPro" id="IPR008271">
    <property type="entry name" value="Ser/Thr_kinase_AS"/>
</dbReference>
<evidence type="ECO:0000259" key="11">
    <source>
        <dbReference type="PROSITE" id="PS50011"/>
    </source>
</evidence>
<keyword evidence="13" id="KW-1185">Reference proteome</keyword>
<sequence length="376" mass="42038">MVTVLRLSCFVKFQLEDAEKALTLGPLLAKFNTMKVIGRKGYVSFIDYKVLETATNNFQESNILGEGGFGCVYKARLDDNSHVAVKKVDGRGQDAEREFENEVDLLTKIQHPNIISLLGYSRHEESKFLVYELMQNGSLETQLHGPSHGSSLTWHIRMKITLDAARGLEYLHEHCNPPVIHRDLKSSNILLDSNFNAKLSNFGLAVIDGPKNKNNLKLSGTLGYLAPEYLLDGTESKLLIIAQNCWYGIPERGLVDSLTWELYFRLTKSDFREPVNIGSDEMVSMNEMAEIVLSFENKNLPIHHIPGPEGVRGRNSHNNLIKEKLVGFPCCSPEAELLHFVTSAEFCSKDSADGSLEVLSITHFLLSSHLTSEKAS</sequence>
<dbReference type="GO" id="GO:0005886">
    <property type="term" value="C:plasma membrane"/>
    <property type="evidence" value="ECO:0000318"/>
    <property type="project" value="GO_Central"/>
</dbReference>
<dbReference type="InterPro" id="IPR017441">
    <property type="entry name" value="Protein_kinase_ATP_BS"/>
</dbReference>
<dbReference type="PaxDb" id="29760-VIT_09s0002g06160.t01"/>
<dbReference type="Gene3D" id="3.30.200.20">
    <property type="entry name" value="Phosphorylase Kinase, domain 1"/>
    <property type="match status" value="1"/>
</dbReference>
<dbReference type="OrthoDB" id="4062651at2759"/>
<protein>
    <recommendedName>
        <fullName evidence="1">non-specific serine/threonine protein kinase</fullName>
        <ecNumber evidence="1">2.7.11.1</ecNumber>
    </recommendedName>
</protein>
<dbReference type="EC" id="2.7.11.1" evidence="1"/>
<evidence type="ECO:0000256" key="6">
    <source>
        <dbReference type="ARBA" id="ARBA00022840"/>
    </source>
</evidence>
<comment type="similarity">
    <text evidence="10">Belongs to the protein kinase superfamily.</text>
</comment>
<evidence type="ECO:0000256" key="7">
    <source>
        <dbReference type="ARBA" id="ARBA00047899"/>
    </source>
</evidence>
<evidence type="ECO:0000256" key="4">
    <source>
        <dbReference type="ARBA" id="ARBA00022741"/>
    </source>
</evidence>
<dbReference type="FunFam" id="1.10.510.10:FF:001023">
    <property type="entry name" value="Os07g0541700 protein"/>
    <property type="match status" value="1"/>
</dbReference>
<dbReference type="EMBL" id="FN596494">
    <property type="protein sequence ID" value="CCB59568.1"/>
    <property type="molecule type" value="Genomic_DNA"/>
</dbReference>
<comment type="catalytic activity">
    <reaction evidence="8">
        <text>L-seryl-[protein] + ATP = O-phospho-L-seryl-[protein] + ADP + H(+)</text>
        <dbReference type="Rhea" id="RHEA:17989"/>
        <dbReference type="Rhea" id="RHEA-COMP:9863"/>
        <dbReference type="Rhea" id="RHEA-COMP:11604"/>
        <dbReference type="ChEBI" id="CHEBI:15378"/>
        <dbReference type="ChEBI" id="CHEBI:29999"/>
        <dbReference type="ChEBI" id="CHEBI:30616"/>
        <dbReference type="ChEBI" id="CHEBI:83421"/>
        <dbReference type="ChEBI" id="CHEBI:456216"/>
        <dbReference type="EC" id="2.7.11.1"/>
    </reaction>
</comment>
<dbReference type="GO" id="GO:0004672">
    <property type="term" value="F:protein kinase activity"/>
    <property type="evidence" value="ECO:0000318"/>
    <property type="project" value="GO_Central"/>
</dbReference>
<keyword evidence="2 10" id="KW-0723">Serine/threonine-protein kinase</keyword>
<feature type="domain" description="Protein kinase" evidence="11">
    <location>
        <begin position="58"/>
        <end position="366"/>
    </location>
</feature>
<keyword evidence="3" id="KW-0808">Transferase</keyword>
<dbReference type="Proteomes" id="UP000009183">
    <property type="component" value="Chromosome 9"/>
</dbReference>
<feature type="binding site" evidence="9">
    <location>
        <position position="87"/>
    </location>
    <ligand>
        <name>ATP</name>
        <dbReference type="ChEBI" id="CHEBI:30616"/>
    </ligand>
</feature>
<comment type="catalytic activity">
    <reaction evidence="7">
        <text>L-threonyl-[protein] + ATP = O-phospho-L-threonyl-[protein] + ADP + H(+)</text>
        <dbReference type="Rhea" id="RHEA:46608"/>
        <dbReference type="Rhea" id="RHEA-COMP:11060"/>
        <dbReference type="Rhea" id="RHEA-COMP:11605"/>
        <dbReference type="ChEBI" id="CHEBI:15378"/>
        <dbReference type="ChEBI" id="CHEBI:30013"/>
        <dbReference type="ChEBI" id="CHEBI:30616"/>
        <dbReference type="ChEBI" id="CHEBI:61977"/>
        <dbReference type="ChEBI" id="CHEBI:456216"/>
        <dbReference type="EC" id="2.7.11.1"/>
    </reaction>
</comment>
<reference evidence="13" key="1">
    <citation type="journal article" date="2007" name="Nature">
        <title>The grapevine genome sequence suggests ancestral hexaploidization in major angiosperm phyla.</title>
        <authorList>
            <consortium name="The French-Italian Public Consortium for Grapevine Genome Characterization."/>
            <person name="Jaillon O."/>
            <person name="Aury J.-M."/>
            <person name="Noel B."/>
            <person name="Policriti A."/>
            <person name="Clepet C."/>
            <person name="Casagrande A."/>
            <person name="Choisne N."/>
            <person name="Aubourg S."/>
            <person name="Vitulo N."/>
            <person name="Jubin C."/>
            <person name="Vezzi A."/>
            <person name="Legeai F."/>
            <person name="Hugueney P."/>
            <person name="Dasilva C."/>
            <person name="Horner D."/>
            <person name="Mica E."/>
            <person name="Jublot D."/>
            <person name="Poulain J."/>
            <person name="Bruyere C."/>
            <person name="Billault A."/>
            <person name="Segurens B."/>
            <person name="Gouyvenoux M."/>
            <person name="Ugarte E."/>
            <person name="Cattonaro F."/>
            <person name="Anthouard V."/>
            <person name="Vico V."/>
            <person name="Del Fabbro C."/>
            <person name="Alaux M."/>
            <person name="Di Gaspero G."/>
            <person name="Dumas V."/>
            <person name="Felice N."/>
            <person name="Paillard S."/>
            <person name="Juman I."/>
            <person name="Moroldo M."/>
            <person name="Scalabrin S."/>
            <person name="Canaguier A."/>
            <person name="Le Clainche I."/>
            <person name="Malacrida G."/>
            <person name="Durand E."/>
            <person name="Pesole G."/>
            <person name="Laucou V."/>
            <person name="Chatelet P."/>
            <person name="Merdinoglu D."/>
            <person name="Delledonne M."/>
            <person name="Pezzotti M."/>
            <person name="Lecharny A."/>
            <person name="Scarpelli C."/>
            <person name="Artiguenave F."/>
            <person name="Pe M.E."/>
            <person name="Valle G."/>
            <person name="Morgante M."/>
            <person name="Caboche M."/>
            <person name="Adam-Blondon A.-F."/>
            <person name="Weissenbach J."/>
            <person name="Quetier F."/>
            <person name="Wincker P."/>
        </authorList>
    </citation>
    <scope>NUCLEOTIDE SEQUENCE [LARGE SCALE GENOMIC DNA]</scope>
    <source>
        <strain evidence="13">cv. Pinot noir / PN40024</strain>
    </source>
</reference>
<dbReference type="Pfam" id="PF00069">
    <property type="entry name" value="Pkinase"/>
    <property type="match status" value="1"/>
</dbReference>
<evidence type="ECO:0000256" key="9">
    <source>
        <dbReference type="PROSITE-ProRule" id="PRU10141"/>
    </source>
</evidence>
<keyword evidence="5" id="KW-0418">Kinase</keyword>
<dbReference type="HOGENOM" id="CLU_736532_0_0_1"/>